<feature type="transmembrane region" description="Helical" evidence="14">
    <location>
        <begin position="125"/>
        <end position="145"/>
    </location>
</feature>
<dbReference type="InterPro" id="IPR023011">
    <property type="entry name" value="ATP_synth_F0_asu_AS"/>
</dbReference>
<dbReference type="GO" id="GO:0046933">
    <property type="term" value="F:proton-transporting ATP synthase activity, rotational mechanism"/>
    <property type="evidence" value="ECO:0007669"/>
    <property type="project" value="TreeGrafter"/>
</dbReference>
<evidence type="ECO:0000256" key="13">
    <source>
        <dbReference type="RuleBase" id="RU004450"/>
    </source>
</evidence>
<dbReference type="Pfam" id="PF00119">
    <property type="entry name" value="ATP-synt_A"/>
    <property type="match status" value="1"/>
</dbReference>
<evidence type="ECO:0000256" key="3">
    <source>
        <dbReference type="ARBA" id="ARBA00006810"/>
    </source>
</evidence>
<dbReference type="CDD" id="cd00310">
    <property type="entry name" value="ATP-synt_Fo_a_6"/>
    <property type="match status" value="1"/>
</dbReference>
<evidence type="ECO:0000256" key="8">
    <source>
        <dbReference type="ARBA" id="ARBA00022781"/>
    </source>
</evidence>
<feature type="transmembrane region" description="Helical" evidence="14">
    <location>
        <begin position="20"/>
        <end position="37"/>
    </location>
</feature>
<sequence>MMSNLFSIFDSNTNNFLELNWLSSIVNIFLIPMIYWTMSSRMIIMFKIIMMLMYNELKIIFKNKFNYLNSIFFISLFLNILFNNFMGMYPYIFTSSSHLIFSISYSLPLWITLMMFLWINNSNLAFAHMIPQGTPFILMPFMVIIETISNIIRPLTLSIRLTANMIAGHLLLTLLSENANSIFLITLIVIFIQIILLILEFSVSIIQSYVFTILSTLYTKETNYD</sequence>
<dbReference type="EMBL" id="FJ478176">
    <property type="protein sequence ID" value="ACJ69618.1"/>
    <property type="molecule type" value="Genomic_DNA"/>
</dbReference>
<dbReference type="SUPFAM" id="SSF81336">
    <property type="entry name" value="F1F0 ATP synthase subunit A"/>
    <property type="match status" value="1"/>
</dbReference>
<keyword evidence="9 14" id="KW-1133">Transmembrane helix</keyword>
<dbReference type="PANTHER" id="PTHR11410">
    <property type="entry name" value="ATP SYNTHASE SUBUNIT A"/>
    <property type="match status" value="1"/>
</dbReference>
<evidence type="ECO:0000256" key="6">
    <source>
        <dbReference type="ARBA" id="ARBA00022547"/>
    </source>
</evidence>
<evidence type="ECO:0000256" key="4">
    <source>
        <dbReference type="ARBA" id="ARBA00011648"/>
    </source>
</evidence>
<geneLocation type="mitochondrion" evidence="15"/>
<keyword evidence="11 14" id="KW-0472">Membrane</keyword>
<feature type="transmembrane region" description="Helical" evidence="14">
    <location>
        <begin position="181"/>
        <end position="199"/>
    </location>
</feature>
<keyword evidence="6" id="KW-0138">CF(0)</keyword>
<dbReference type="InterPro" id="IPR000568">
    <property type="entry name" value="ATP_synth_F0_asu"/>
</dbReference>
<reference evidence="15" key="2">
    <citation type="journal article" date="2009" name="Mol. Phylogenet. Evol.">
        <title>Phylogenetic approaches for the analysis of mitochondrial genome sequence data in the Hymenoptera--a lineage with both rapidly and slowly evolving mitochondrial genomes.</title>
        <authorList>
            <person name="Dowton M."/>
            <person name="Cameron S.L."/>
            <person name="Austin A.D."/>
            <person name="Whiting M.F."/>
        </authorList>
    </citation>
    <scope>NUCLEOTIDE SEQUENCE</scope>
</reference>
<dbReference type="InterPro" id="IPR045083">
    <property type="entry name" value="ATP_synth_F0_asu_bact/mt"/>
</dbReference>
<evidence type="ECO:0000256" key="9">
    <source>
        <dbReference type="ARBA" id="ARBA00022989"/>
    </source>
</evidence>
<protein>
    <recommendedName>
        <fullName evidence="13">ATP synthase subunit a</fullName>
    </recommendedName>
</protein>
<comment type="function">
    <text evidence="1">Mitochondrial membrane ATP synthase (F(1)F(0) ATP synthase or Complex V) produces ATP from ADP in the presence of a proton gradient across the membrane which is generated by electron transport complexes of the respiratory chain. F-type ATPases consist of two structural domains, F(1) - containing the extramembraneous catalytic core and F(0) - containing the membrane proton channel, linked together by a central stalk and a peripheral stalk. During catalysis, ATP synthesis in the catalytic domain of F(1) is coupled via a rotary mechanism of the central stalk subunits to proton translocation. Key component of the proton channel; it may play a direct role in the translocation of protons across the membrane.</text>
</comment>
<feature type="transmembrane region" description="Helical" evidence="14">
    <location>
        <begin position="98"/>
        <end position="119"/>
    </location>
</feature>
<comment type="similarity">
    <text evidence="3">Belongs to the ATPase A chain family.</text>
</comment>
<keyword evidence="15" id="KW-0496">Mitochondrion</keyword>
<evidence type="ECO:0000313" key="15">
    <source>
        <dbReference type="EMBL" id="ACJ69618.1"/>
    </source>
</evidence>
<evidence type="ECO:0000256" key="1">
    <source>
        <dbReference type="ARBA" id="ARBA00002070"/>
    </source>
</evidence>
<organism evidence="15">
    <name type="scientific">Venturia canescens</name>
    <dbReference type="NCBI Taxonomy" id="32260"/>
    <lineage>
        <taxon>Eukaryota</taxon>
        <taxon>Metazoa</taxon>
        <taxon>Ecdysozoa</taxon>
        <taxon>Arthropoda</taxon>
        <taxon>Hexapoda</taxon>
        <taxon>Insecta</taxon>
        <taxon>Pterygota</taxon>
        <taxon>Neoptera</taxon>
        <taxon>Endopterygota</taxon>
        <taxon>Hymenoptera</taxon>
        <taxon>Apocrita</taxon>
        <taxon>Ichneumonoidea</taxon>
        <taxon>Ichneumonidae</taxon>
        <taxon>Campopleginae</taxon>
        <taxon>Dusona group</taxon>
        <taxon>Venturia</taxon>
    </lineage>
</organism>
<dbReference type="AlphaFoldDB" id="C4NCH4"/>
<comment type="subunit">
    <text evidence="4">F-type ATPases have 2 components, CF(1) - the catalytic core - and CF(0) - the membrane proton channel. CF(1) has five subunits: alpha(3), beta(3), gamma(1), delta(1), epsilon(1). CF(0) has three main subunits: a, b and c.</text>
</comment>
<evidence type="ECO:0000256" key="2">
    <source>
        <dbReference type="ARBA" id="ARBA00004141"/>
    </source>
</evidence>
<keyword evidence="12" id="KW-0066">ATP synthesis</keyword>
<dbReference type="Gene3D" id="1.20.120.220">
    <property type="entry name" value="ATP synthase, F0 complex, subunit A"/>
    <property type="match status" value="1"/>
</dbReference>
<keyword evidence="7 14" id="KW-0812">Transmembrane</keyword>
<dbReference type="PROSITE" id="PS00449">
    <property type="entry name" value="ATPASE_A"/>
    <property type="match status" value="1"/>
</dbReference>
<keyword evidence="5" id="KW-0813">Transport</keyword>
<comment type="subcellular location">
    <subcellularLocation>
        <location evidence="2">Membrane</location>
        <topology evidence="2">Multi-pass membrane protein</topology>
    </subcellularLocation>
    <subcellularLocation>
        <location evidence="13">Mitochondrion inner membrane</location>
        <topology evidence="13">Multi-pass membrane protein</topology>
    </subcellularLocation>
</comment>
<evidence type="ECO:0000256" key="14">
    <source>
        <dbReference type="SAM" id="Phobius"/>
    </source>
</evidence>
<evidence type="ECO:0000256" key="10">
    <source>
        <dbReference type="ARBA" id="ARBA00023065"/>
    </source>
</evidence>
<dbReference type="NCBIfam" id="TIGR01131">
    <property type="entry name" value="ATP_synt_6_or_A"/>
    <property type="match status" value="1"/>
</dbReference>
<dbReference type="PANTHER" id="PTHR11410:SF0">
    <property type="entry name" value="ATP SYNTHASE SUBUNIT A"/>
    <property type="match status" value="1"/>
</dbReference>
<keyword evidence="10" id="KW-0406">Ion transport</keyword>
<evidence type="ECO:0000256" key="5">
    <source>
        <dbReference type="ARBA" id="ARBA00022448"/>
    </source>
</evidence>
<dbReference type="GO" id="GO:0005743">
    <property type="term" value="C:mitochondrial inner membrane"/>
    <property type="evidence" value="ECO:0007669"/>
    <property type="project" value="UniProtKB-SubCell"/>
</dbReference>
<gene>
    <name evidence="15" type="primary">ATP6</name>
</gene>
<evidence type="ECO:0000256" key="7">
    <source>
        <dbReference type="ARBA" id="ARBA00022692"/>
    </source>
</evidence>
<evidence type="ECO:0000256" key="12">
    <source>
        <dbReference type="ARBA" id="ARBA00023310"/>
    </source>
</evidence>
<feature type="transmembrane region" description="Helical" evidence="14">
    <location>
        <begin position="67"/>
        <end position="86"/>
    </location>
</feature>
<dbReference type="GO" id="GO:0045259">
    <property type="term" value="C:proton-transporting ATP synthase complex"/>
    <property type="evidence" value="ECO:0007669"/>
    <property type="project" value="UniProtKB-KW"/>
</dbReference>
<evidence type="ECO:0000256" key="11">
    <source>
        <dbReference type="ARBA" id="ARBA00023136"/>
    </source>
</evidence>
<accession>C4NCH4</accession>
<reference evidence="15" key="1">
    <citation type="journal article" date="2009" name="Mol. Biol. Evol.">
        <title>Characterization of 67 mitochondrial tRNA gene rearrangements in the Hymenoptera suggests that mitochondrial tRNA gene position is selectively neutral.</title>
        <authorList>
            <person name="Dowton M."/>
            <person name="Cameron S.L."/>
            <person name="Dowavic J.I."/>
            <person name="Austin A.D."/>
            <person name="Whiting M.F."/>
        </authorList>
    </citation>
    <scope>NUCLEOTIDE SEQUENCE</scope>
</reference>
<name>C4NCH4_9HYME</name>
<proteinExistence type="inferred from homology"/>
<dbReference type="InterPro" id="IPR035908">
    <property type="entry name" value="F0_ATP_A_sf"/>
</dbReference>
<keyword evidence="8" id="KW-0375">Hydrogen ion transport</keyword>
<dbReference type="PRINTS" id="PR00123">
    <property type="entry name" value="ATPASEA"/>
</dbReference>